<keyword evidence="3" id="KW-1267">Proteomics identification</keyword>
<dbReference type="Proteomes" id="UP000000539">
    <property type="component" value="Chromosome Z"/>
</dbReference>
<name>A0A8V0X483_CHICK</name>
<reference evidence="1" key="1">
    <citation type="submission" date="2020-11" db="EMBL/GenBank/DDBJ databases">
        <title>Gallus gallus (Chicken) genome, bGalGal1, GRCg7b, maternal haplotype autosomes + Z &amp; W.</title>
        <authorList>
            <person name="Warren W."/>
            <person name="Formenti G."/>
            <person name="Fedrigo O."/>
            <person name="Haase B."/>
            <person name="Mountcastle J."/>
            <person name="Balacco J."/>
            <person name="Tracey A."/>
            <person name="Schneider V."/>
            <person name="Okimoto R."/>
            <person name="Cheng H."/>
            <person name="Hawken R."/>
            <person name="Howe K."/>
            <person name="Jarvis E.D."/>
        </authorList>
    </citation>
    <scope>NUCLEOTIDE SEQUENCE [LARGE SCALE GENOMIC DNA]</scope>
    <source>
        <strain evidence="1">Broiler</strain>
    </source>
</reference>
<reference evidence="1" key="3">
    <citation type="submission" date="2025-09" db="UniProtKB">
        <authorList>
            <consortium name="Ensembl"/>
        </authorList>
    </citation>
    <scope>IDENTIFICATION</scope>
    <source>
        <strain evidence="1">broiler</strain>
    </source>
</reference>
<dbReference type="Ensembl" id="ENSGALT00010002601.1">
    <property type="protein sequence ID" value="ENSGALP00010001151.1"/>
    <property type="gene ID" value="ENSGALG00010001143.1"/>
</dbReference>
<evidence type="ECO:0000313" key="1">
    <source>
        <dbReference type="Ensembl" id="ENSGALP00010001151.1"/>
    </source>
</evidence>
<accession>A0A8V0X483</accession>
<reference evidence="1" key="2">
    <citation type="submission" date="2025-08" db="UniProtKB">
        <authorList>
            <consortium name="Ensembl"/>
        </authorList>
    </citation>
    <scope>IDENTIFICATION</scope>
    <source>
        <strain evidence="1">broiler</strain>
    </source>
</reference>
<protein>
    <submittedName>
        <fullName evidence="1">Cyclin-dependent kinase inhibitor 2A (melanoma, p16, inhibits CDK4)</fullName>
    </submittedName>
</protein>
<keyword evidence="2" id="KW-1185">Reference proteome</keyword>
<dbReference type="AlphaFoldDB" id="A0A8V0X483"/>
<gene>
    <name evidence="1" type="primary">CDKN2A</name>
</gene>
<organism evidence="1 2">
    <name type="scientific">Gallus gallus</name>
    <name type="common">Chicken</name>
    <dbReference type="NCBI Taxonomy" id="9031"/>
    <lineage>
        <taxon>Eukaryota</taxon>
        <taxon>Metazoa</taxon>
        <taxon>Chordata</taxon>
        <taxon>Craniata</taxon>
        <taxon>Vertebrata</taxon>
        <taxon>Euteleostomi</taxon>
        <taxon>Archelosauria</taxon>
        <taxon>Archosauria</taxon>
        <taxon>Dinosauria</taxon>
        <taxon>Saurischia</taxon>
        <taxon>Theropoda</taxon>
        <taxon>Coelurosauria</taxon>
        <taxon>Aves</taxon>
        <taxon>Neognathae</taxon>
        <taxon>Galloanserae</taxon>
        <taxon>Galliformes</taxon>
        <taxon>Phasianidae</taxon>
        <taxon>Phasianinae</taxon>
        <taxon>Gallus</taxon>
    </lineage>
</organism>
<sequence>MESERAFLRWGPRGGNAFPSRLSGTSPVPMTSRIRCTVCLRRARSRPLSFSLLRRILRGVAAVLRRSGTLRRILRRVLRRRHRGSRRPR</sequence>
<evidence type="ECO:0007829" key="3">
    <source>
        <dbReference type="PeptideAtlas" id="A0A8V0X483"/>
    </source>
</evidence>
<proteinExistence type="evidence at protein level"/>
<evidence type="ECO:0000313" key="2">
    <source>
        <dbReference type="Proteomes" id="UP000000539"/>
    </source>
</evidence>